<keyword evidence="2" id="KW-0444">Lipid biosynthesis</keyword>
<dbReference type="InterPro" id="IPR013747">
    <property type="entry name" value="ACP_syn_III_C"/>
</dbReference>
<evidence type="ECO:0000256" key="4">
    <source>
        <dbReference type="ARBA" id="ARBA00022832"/>
    </source>
</evidence>
<keyword evidence="4" id="KW-0276">Fatty acid metabolism</keyword>
<evidence type="ECO:0000313" key="9">
    <source>
        <dbReference type="Proteomes" id="UP000180194"/>
    </source>
</evidence>
<dbReference type="Pfam" id="PF08541">
    <property type="entry name" value="ACP_syn_III_C"/>
    <property type="match status" value="1"/>
</dbReference>
<gene>
    <name evidence="8" type="ORF">BBV17_28795</name>
</gene>
<keyword evidence="5" id="KW-0443">Lipid metabolism</keyword>
<keyword evidence="9" id="KW-1185">Reference proteome</keyword>
<evidence type="ECO:0000256" key="6">
    <source>
        <dbReference type="ARBA" id="ARBA00023160"/>
    </source>
</evidence>
<evidence type="ECO:0000256" key="3">
    <source>
        <dbReference type="ARBA" id="ARBA00022679"/>
    </source>
</evidence>
<evidence type="ECO:0000256" key="2">
    <source>
        <dbReference type="ARBA" id="ARBA00022516"/>
    </source>
</evidence>
<dbReference type="EMBL" id="MBRJ01000059">
    <property type="protein sequence ID" value="OHX41397.1"/>
    <property type="molecule type" value="Genomic_DNA"/>
</dbReference>
<dbReference type="PANTHER" id="PTHR43091">
    <property type="entry name" value="3-OXOACYL-[ACYL-CARRIER-PROTEIN] SYNTHASE"/>
    <property type="match status" value="1"/>
</dbReference>
<name>A0ABX3CKI1_9BACI</name>
<dbReference type="InterPro" id="IPR016039">
    <property type="entry name" value="Thiolase-like"/>
</dbReference>
<organism evidence="8 9">
    <name type="scientific">Cytobacillus oceanisediminis</name>
    <dbReference type="NCBI Taxonomy" id="665099"/>
    <lineage>
        <taxon>Bacteria</taxon>
        <taxon>Bacillati</taxon>
        <taxon>Bacillota</taxon>
        <taxon>Bacilli</taxon>
        <taxon>Bacillales</taxon>
        <taxon>Bacillaceae</taxon>
        <taxon>Cytobacillus</taxon>
    </lineage>
</organism>
<keyword evidence="3" id="KW-0808">Transferase</keyword>
<evidence type="ECO:0000256" key="1">
    <source>
        <dbReference type="ARBA" id="ARBA00008642"/>
    </source>
</evidence>
<dbReference type="PANTHER" id="PTHR43091:SF1">
    <property type="entry name" value="BETA-KETOACYL-[ACYL-CARRIER-PROTEIN] SYNTHASE III, CHLOROPLASTIC"/>
    <property type="match status" value="1"/>
</dbReference>
<reference evidence="8 9" key="1">
    <citation type="submission" date="2016-07" db="EMBL/GenBank/DDBJ databases">
        <title>Bacillus oceanisediminis whole genome.</title>
        <authorList>
            <person name="Pal Y."/>
            <person name="Verma A."/>
            <person name="Mual P."/>
            <person name="Srinivasan K."/>
        </authorList>
    </citation>
    <scope>NUCLEOTIDE SEQUENCE [LARGE SCALE GENOMIC DNA]</scope>
    <source>
        <strain evidence="8 9">Bhandara28</strain>
    </source>
</reference>
<evidence type="ECO:0000313" key="8">
    <source>
        <dbReference type="EMBL" id="OHX41397.1"/>
    </source>
</evidence>
<feature type="domain" description="Beta-ketoacyl-[acyl-carrier-protein] synthase III C-terminal" evidence="7">
    <location>
        <begin position="3"/>
        <end position="81"/>
    </location>
</feature>
<proteinExistence type="inferred from homology"/>
<comment type="similarity">
    <text evidence="1">Belongs to the thiolase-like superfamily. FabH family.</text>
</comment>
<comment type="caution">
    <text evidence="8">The sequence shown here is derived from an EMBL/GenBank/DDBJ whole genome shotgun (WGS) entry which is preliminary data.</text>
</comment>
<sequence length="83" mass="8922">MTWIIYPTSGKPSYEIAVHNLEFPIEMAATHAVQYYGNTSSASVALALADEVKEGRIKDGDYVFLAGFGSGLAEAAPLVKWGK</sequence>
<dbReference type="SUPFAM" id="SSF53901">
    <property type="entry name" value="Thiolase-like"/>
    <property type="match status" value="1"/>
</dbReference>
<dbReference type="RefSeq" id="WP_071159925.1">
    <property type="nucleotide sequence ID" value="NZ_MBRJ01000059.1"/>
</dbReference>
<protein>
    <recommendedName>
        <fullName evidence="7">Beta-ketoacyl-[acyl-carrier-protein] synthase III C-terminal domain-containing protein</fullName>
    </recommendedName>
</protein>
<keyword evidence="6" id="KW-0275">Fatty acid biosynthesis</keyword>
<dbReference type="Gene3D" id="3.40.47.10">
    <property type="match status" value="1"/>
</dbReference>
<dbReference type="Proteomes" id="UP000180194">
    <property type="component" value="Unassembled WGS sequence"/>
</dbReference>
<evidence type="ECO:0000256" key="5">
    <source>
        <dbReference type="ARBA" id="ARBA00023098"/>
    </source>
</evidence>
<evidence type="ECO:0000259" key="7">
    <source>
        <dbReference type="Pfam" id="PF08541"/>
    </source>
</evidence>
<accession>A0ABX3CKI1</accession>